<sequence length="123" mass="13872">MHISYNISPLPSFNITMIATMTIMKPNFGDFNYGNGSLSGARIEARKSKDINFVVNMWCSKISLVSGNNLINEINSGMLKFRSYAKLSGTVHLMKIVNKRKTIEMDCILNLNFTSHSIHHSRC</sequence>
<keyword evidence="2" id="KW-1185">Reference proteome</keyword>
<evidence type="ECO:0000313" key="2">
    <source>
        <dbReference type="Proteomes" id="UP000447434"/>
    </source>
</evidence>
<gene>
    <name evidence="1" type="ORF">Lalb_Chr16g0377011</name>
</gene>
<dbReference type="AlphaFoldDB" id="A0A6A4PAE6"/>
<dbReference type="OrthoDB" id="1894389at2759"/>
<name>A0A6A4PAE6_LUPAL</name>
<dbReference type="EMBL" id="WOCE01000016">
    <property type="protein sequence ID" value="KAE9596528.1"/>
    <property type="molecule type" value="Genomic_DNA"/>
</dbReference>
<comment type="caution">
    <text evidence="1">The sequence shown here is derived from an EMBL/GenBank/DDBJ whole genome shotgun (WGS) entry which is preliminary data.</text>
</comment>
<evidence type="ECO:0000313" key="1">
    <source>
        <dbReference type="EMBL" id="KAE9596528.1"/>
    </source>
</evidence>
<dbReference type="Proteomes" id="UP000447434">
    <property type="component" value="Chromosome 16"/>
</dbReference>
<accession>A0A6A4PAE6</accession>
<organism evidence="1 2">
    <name type="scientific">Lupinus albus</name>
    <name type="common">White lupine</name>
    <name type="synonym">Lupinus termis</name>
    <dbReference type="NCBI Taxonomy" id="3870"/>
    <lineage>
        <taxon>Eukaryota</taxon>
        <taxon>Viridiplantae</taxon>
        <taxon>Streptophyta</taxon>
        <taxon>Embryophyta</taxon>
        <taxon>Tracheophyta</taxon>
        <taxon>Spermatophyta</taxon>
        <taxon>Magnoliopsida</taxon>
        <taxon>eudicotyledons</taxon>
        <taxon>Gunneridae</taxon>
        <taxon>Pentapetalae</taxon>
        <taxon>rosids</taxon>
        <taxon>fabids</taxon>
        <taxon>Fabales</taxon>
        <taxon>Fabaceae</taxon>
        <taxon>Papilionoideae</taxon>
        <taxon>50 kb inversion clade</taxon>
        <taxon>genistoids sensu lato</taxon>
        <taxon>core genistoids</taxon>
        <taxon>Genisteae</taxon>
        <taxon>Lupinus</taxon>
    </lineage>
</organism>
<reference evidence="2" key="1">
    <citation type="journal article" date="2020" name="Nat. Commun.">
        <title>Genome sequence of the cluster root forming white lupin.</title>
        <authorList>
            <person name="Hufnagel B."/>
            <person name="Marques A."/>
            <person name="Soriano A."/>
            <person name="Marques L."/>
            <person name="Divol F."/>
            <person name="Doumas P."/>
            <person name="Sallet E."/>
            <person name="Mancinotti D."/>
            <person name="Carrere S."/>
            <person name="Marande W."/>
            <person name="Arribat S."/>
            <person name="Keller J."/>
            <person name="Huneau C."/>
            <person name="Blein T."/>
            <person name="Aime D."/>
            <person name="Laguerre M."/>
            <person name="Taylor J."/>
            <person name="Schubert V."/>
            <person name="Nelson M."/>
            <person name="Geu-Flores F."/>
            <person name="Crespi M."/>
            <person name="Gallardo-Guerrero K."/>
            <person name="Delaux P.-M."/>
            <person name="Salse J."/>
            <person name="Berges H."/>
            <person name="Guyot R."/>
            <person name="Gouzy J."/>
            <person name="Peret B."/>
        </authorList>
    </citation>
    <scope>NUCLEOTIDE SEQUENCE [LARGE SCALE GENOMIC DNA]</scope>
    <source>
        <strain evidence="2">cv. Amiga</strain>
    </source>
</reference>
<proteinExistence type="predicted"/>
<protein>
    <submittedName>
        <fullName evidence="1">Putative immunoglobulin-like protein</fullName>
    </submittedName>
</protein>